<dbReference type="EMBL" id="GGEC01088672">
    <property type="protein sequence ID" value="MBX69156.1"/>
    <property type="molecule type" value="Transcribed_RNA"/>
</dbReference>
<name>A0A2P2QQ34_RHIMU</name>
<protein>
    <submittedName>
        <fullName evidence="1">Uncharacterized protein</fullName>
    </submittedName>
</protein>
<proteinExistence type="predicted"/>
<accession>A0A2P2QQ34</accession>
<dbReference type="AlphaFoldDB" id="A0A2P2QQ34"/>
<organism evidence="1">
    <name type="scientific">Rhizophora mucronata</name>
    <name type="common">Asiatic mangrove</name>
    <dbReference type="NCBI Taxonomy" id="61149"/>
    <lineage>
        <taxon>Eukaryota</taxon>
        <taxon>Viridiplantae</taxon>
        <taxon>Streptophyta</taxon>
        <taxon>Embryophyta</taxon>
        <taxon>Tracheophyta</taxon>
        <taxon>Spermatophyta</taxon>
        <taxon>Magnoliopsida</taxon>
        <taxon>eudicotyledons</taxon>
        <taxon>Gunneridae</taxon>
        <taxon>Pentapetalae</taxon>
        <taxon>rosids</taxon>
        <taxon>fabids</taxon>
        <taxon>Malpighiales</taxon>
        <taxon>Rhizophoraceae</taxon>
        <taxon>Rhizophora</taxon>
    </lineage>
</organism>
<sequence>MLLGKSCETHSQLKFLEGKTEPCSVIRGMRSGLVSCWPNKNL</sequence>
<evidence type="ECO:0000313" key="1">
    <source>
        <dbReference type="EMBL" id="MBX69156.1"/>
    </source>
</evidence>
<reference evidence="1" key="1">
    <citation type="submission" date="2018-02" db="EMBL/GenBank/DDBJ databases">
        <title>Rhizophora mucronata_Transcriptome.</title>
        <authorList>
            <person name="Meera S.P."/>
            <person name="Sreeshan A."/>
            <person name="Augustine A."/>
        </authorList>
    </citation>
    <scope>NUCLEOTIDE SEQUENCE</scope>
    <source>
        <tissue evidence="1">Leaf</tissue>
    </source>
</reference>